<evidence type="ECO:0000256" key="1">
    <source>
        <dbReference type="ARBA" id="ARBA00006479"/>
    </source>
</evidence>
<proteinExistence type="inferred from homology"/>
<dbReference type="Pfam" id="PF00480">
    <property type="entry name" value="ROK"/>
    <property type="match status" value="1"/>
</dbReference>
<dbReference type="PANTHER" id="PTHR18964:SF149">
    <property type="entry name" value="BIFUNCTIONAL UDP-N-ACETYLGLUCOSAMINE 2-EPIMERASE_N-ACETYLMANNOSAMINE KINASE"/>
    <property type="match status" value="1"/>
</dbReference>
<reference evidence="3" key="1">
    <citation type="submission" date="2017-05" db="EMBL/GenBank/DDBJ databases">
        <authorList>
            <person name="Kirkegaard R."/>
            <person name="Mcilroy J S."/>
        </authorList>
    </citation>
    <scope>NUCLEOTIDE SEQUENCE [LARGE SCALE GENOMIC DNA]</scope>
</reference>
<dbReference type="GO" id="GO:0016301">
    <property type="term" value="F:kinase activity"/>
    <property type="evidence" value="ECO:0007669"/>
    <property type="project" value="UniProtKB-KW"/>
</dbReference>
<dbReference type="InterPro" id="IPR000600">
    <property type="entry name" value="ROK"/>
</dbReference>
<keyword evidence="2" id="KW-0418">Kinase</keyword>
<gene>
    <name evidence="2" type="ORF">CFX1CAM_1369</name>
</gene>
<accession>A0A1Y6K4A0</accession>
<dbReference type="PANTHER" id="PTHR18964">
    <property type="entry name" value="ROK (REPRESSOR, ORF, KINASE) FAMILY"/>
    <property type="match status" value="1"/>
</dbReference>
<dbReference type="Proteomes" id="UP000195514">
    <property type="component" value="Chromosome I"/>
</dbReference>
<dbReference type="KEGG" id="abat:CFX1CAM_1369"/>
<dbReference type="RefSeq" id="WP_157891766.1">
    <property type="nucleotide sequence ID" value="NZ_LT859958.1"/>
</dbReference>
<comment type="similarity">
    <text evidence="1">Belongs to the ROK (NagC/XylR) family.</text>
</comment>
<dbReference type="EMBL" id="LT859958">
    <property type="protein sequence ID" value="SMX54434.1"/>
    <property type="molecule type" value="Genomic_DNA"/>
</dbReference>
<dbReference type="AlphaFoldDB" id="A0A1Y6K4A0"/>
<dbReference type="OrthoDB" id="9810372at2"/>
<keyword evidence="3" id="KW-1185">Reference proteome</keyword>
<protein>
    <submittedName>
        <fullName evidence="2">Putative glucokinase</fullName>
    </submittedName>
</protein>
<dbReference type="InterPro" id="IPR043129">
    <property type="entry name" value="ATPase_NBD"/>
</dbReference>
<keyword evidence="2" id="KW-0808">Transferase</keyword>
<dbReference type="CDD" id="cd23763">
    <property type="entry name" value="ASKHA_ATPase_ROK"/>
    <property type="match status" value="1"/>
</dbReference>
<sequence>MTDLILGIEIGGTKLQLSLGTPEGEIVASTKGFVDVSTGSVGIRQWLLEQIPNFIGSSGYSNSRIAAIGCGFGGPIDQRRGRVLKSVQIKGWKDFPLKEWFEEAFKLPTWIENDSNAATWGEYCLGFGVGCQHFFYTNIGSGVGGGFVLNGSLFDREGFGAGEFGHTYVPNLINQKLSEPVKIENICSGWAIEQRLRQPGYVPASSLLYMLADGNVGQISTSNLGEAAQQGDTFALAEIDLVAHALGIGLANVLCLTNVERIAIGGGVSNLGELLIDRVRKYTDQYIFVISEGRYQIQRSFLGESIVVVGAILLASKLL</sequence>
<organism evidence="2 3">
    <name type="scientific">Candidatus Brevifilum fermentans</name>
    <dbReference type="NCBI Taxonomy" id="1986204"/>
    <lineage>
        <taxon>Bacteria</taxon>
        <taxon>Bacillati</taxon>
        <taxon>Chloroflexota</taxon>
        <taxon>Anaerolineae</taxon>
        <taxon>Anaerolineales</taxon>
        <taxon>Anaerolineaceae</taxon>
        <taxon>Candidatus Brevifilum</taxon>
    </lineage>
</organism>
<dbReference type="SUPFAM" id="SSF53067">
    <property type="entry name" value="Actin-like ATPase domain"/>
    <property type="match status" value="1"/>
</dbReference>
<name>A0A1Y6K4A0_9CHLR</name>
<evidence type="ECO:0000313" key="3">
    <source>
        <dbReference type="Proteomes" id="UP000195514"/>
    </source>
</evidence>
<dbReference type="Gene3D" id="3.30.420.40">
    <property type="match status" value="2"/>
</dbReference>
<evidence type="ECO:0000313" key="2">
    <source>
        <dbReference type="EMBL" id="SMX54434.1"/>
    </source>
</evidence>